<dbReference type="EMBL" id="UZAJ01000364">
    <property type="protein sequence ID" value="VDO27482.1"/>
    <property type="molecule type" value="Genomic_DNA"/>
</dbReference>
<protein>
    <submittedName>
        <fullName evidence="5">SDR family NAD(P)-dependent oxidoreductase</fullName>
    </submittedName>
</protein>
<name>A0A183H084_9BILA</name>
<keyword evidence="4" id="KW-1185">Reference proteome</keyword>
<dbReference type="AlphaFoldDB" id="A0A183H084"/>
<dbReference type="InterPro" id="IPR051687">
    <property type="entry name" value="Peroxisomal_Beta-Oxidation"/>
</dbReference>
<evidence type="ECO:0000256" key="2">
    <source>
        <dbReference type="ARBA" id="ARBA00023002"/>
    </source>
</evidence>
<organism evidence="5">
    <name type="scientific">Onchocerca flexuosa</name>
    <dbReference type="NCBI Taxonomy" id="387005"/>
    <lineage>
        <taxon>Eukaryota</taxon>
        <taxon>Metazoa</taxon>
        <taxon>Ecdysozoa</taxon>
        <taxon>Nematoda</taxon>
        <taxon>Chromadorea</taxon>
        <taxon>Rhabditida</taxon>
        <taxon>Spirurina</taxon>
        <taxon>Spiruromorpha</taxon>
        <taxon>Filarioidea</taxon>
        <taxon>Onchocercidae</taxon>
        <taxon>Onchocerca</taxon>
    </lineage>
</organism>
<proteinExistence type="inferred from homology"/>
<evidence type="ECO:0000313" key="4">
    <source>
        <dbReference type="Proteomes" id="UP000267606"/>
    </source>
</evidence>
<evidence type="ECO:0000313" key="5">
    <source>
        <dbReference type="WBParaSite" id="OFLC_0000089301-mRNA-1"/>
    </source>
</evidence>
<dbReference type="Gene3D" id="3.40.50.720">
    <property type="entry name" value="NAD(P)-binding Rossmann-like Domain"/>
    <property type="match status" value="1"/>
</dbReference>
<gene>
    <name evidence="3" type="ORF">OFLC_LOCUS894</name>
</gene>
<dbReference type="PANTHER" id="PTHR45024:SF2">
    <property type="entry name" value="SCP2 DOMAIN-CONTAINING PROTEIN"/>
    <property type="match status" value="1"/>
</dbReference>
<dbReference type="STRING" id="387005.A0A183H084"/>
<keyword evidence="2" id="KW-0560">Oxidoreductase</keyword>
<dbReference type="GO" id="GO:0016491">
    <property type="term" value="F:oxidoreductase activity"/>
    <property type="evidence" value="ECO:0007669"/>
    <property type="project" value="UniProtKB-KW"/>
</dbReference>
<sequence length="96" mass="10247">MYLLGEEVKLISTMFDLNFTGKVVIITGAGGSLGKAYALEFAKRGAFVVVNDLGTVKDGSFARSLSADAVSIFFFFFLKSYFLLTGPGHAPHGQSS</sequence>
<reference evidence="3 4" key="2">
    <citation type="submission" date="2018-11" db="EMBL/GenBank/DDBJ databases">
        <authorList>
            <consortium name="Pathogen Informatics"/>
        </authorList>
    </citation>
    <scope>NUCLEOTIDE SEQUENCE [LARGE SCALE GENOMIC DNA]</scope>
</reference>
<comment type="similarity">
    <text evidence="1">Belongs to the short-chain dehydrogenases/reductases (SDR) family.</text>
</comment>
<accession>A0A183H084</accession>
<dbReference type="SUPFAM" id="SSF51735">
    <property type="entry name" value="NAD(P)-binding Rossmann-fold domains"/>
    <property type="match status" value="1"/>
</dbReference>
<dbReference type="PANTHER" id="PTHR45024">
    <property type="entry name" value="DEHYDROGENASES, SHORT CHAIN"/>
    <property type="match status" value="1"/>
</dbReference>
<reference evidence="5" key="1">
    <citation type="submission" date="2016-06" db="UniProtKB">
        <authorList>
            <consortium name="WormBaseParasite"/>
        </authorList>
    </citation>
    <scope>IDENTIFICATION</scope>
</reference>
<evidence type="ECO:0000256" key="1">
    <source>
        <dbReference type="ARBA" id="ARBA00006484"/>
    </source>
</evidence>
<dbReference type="InterPro" id="IPR036291">
    <property type="entry name" value="NAD(P)-bd_dom_sf"/>
</dbReference>
<dbReference type="Proteomes" id="UP000267606">
    <property type="component" value="Unassembled WGS sequence"/>
</dbReference>
<dbReference type="WBParaSite" id="OFLC_0000089301-mRNA-1">
    <property type="protein sequence ID" value="OFLC_0000089301-mRNA-1"/>
    <property type="gene ID" value="OFLC_0000089301"/>
</dbReference>
<evidence type="ECO:0000313" key="3">
    <source>
        <dbReference type="EMBL" id="VDO27482.1"/>
    </source>
</evidence>